<feature type="binding site" evidence="10">
    <location>
        <position position="85"/>
    </location>
    <ligand>
        <name>Zn(2+)</name>
        <dbReference type="ChEBI" id="CHEBI:29105"/>
        <label>1</label>
    </ligand>
</feature>
<dbReference type="PANTHER" id="PTHR45892:SF1">
    <property type="entry name" value="AMINOACYLASE-1"/>
    <property type="match status" value="1"/>
</dbReference>
<dbReference type="SUPFAM" id="SSF55031">
    <property type="entry name" value="Bacterial exopeptidase dimerisation domain"/>
    <property type="match status" value="1"/>
</dbReference>
<dbReference type="Pfam" id="PF01546">
    <property type="entry name" value="Peptidase_M20"/>
    <property type="match status" value="1"/>
</dbReference>
<evidence type="ECO:0000313" key="12">
    <source>
        <dbReference type="EMBL" id="KYQ94177.1"/>
    </source>
</evidence>
<dbReference type="Gene3D" id="1.10.150.900">
    <property type="match status" value="1"/>
</dbReference>
<sequence length="416" mass="47058">MWGFIIFTITVYIHTDPSVTVFRKFLQIRTDHPNPDYEGSTTFLLEKAKEYGIEAEVYRGTGSPIVIMKIEGQDPTLPCVCLNSHVDVVPAVVDCWKVDPFSAFKDEKGDIYSRGTQDMKCVAIQFLEVARLIKQRAEKPKRNLILTFVPDEEIGGTGKGMELFVEHERFRQLNIGLCIDEGLASPNDTFTVFYGERAPWWVHVTAVGNVGHGSRFIEGTAVEKLMRTVNKMLQFRDDQFNILHKGHSECGKKLGDVTTLNLTVLKAGLPENGGNAYNYNVIPAQAEAGFDIRIPPTVNLQEFLEQIKAWTAEEGLSFTFANYTDRNEMTHLNQDNKWWSCFQDSCKQIGITIVPEIFPAATDSRFIRNKGIPAFGFSPINNTPILLHDHNEFLNEKTFIKGIDIYMNIIPNLLNL</sequence>
<protein>
    <recommendedName>
        <fullName evidence="3">N-acyl-aliphatic-L-amino acid amidohydrolase</fullName>
        <ecNumber evidence="3">3.5.1.14</ecNumber>
    </recommendedName>
    <alternativeName>
        <fullName evidence="8">N-acyl-L-amino-acid amidohydrolase</fullName>
    </alternativeName>
</protein>
<dbReference type="OMA" id="GTDAKQF"/>
<dbReference type="PIRSF" id="PIRSF036696">
    <property type="entry name" value="ACY-1"/>
    <property type="match status" value="1"/>
</dbReference>
<evidence type="ECO:0000256" key="2">
    <source>
        <dbReference type="ARBA" id="ARBA00006247"/>
    </source>
</evidence>
<feature type="active site" description="Proton acceptor" evidence="9">
    <location>
        <position position="152"/>
    </location>
</feature>
<feature type="domain" description="Peptidase M20 dimerisation" evidence="11">
    <location>
        <begin position="195"/>
        <end position="315"/>
    </location>
</feature>
<reference evidence="12 13" key="1">
    <citation type="submission" date="2015-12" db="EMBL/GenBank/DDBJ databases">
        <title>Dictyostelia acquired genes for synthesis and detection of signals that induce cell-type specialization by lateral gene transfer from prokaryotes.</title>
        <authorList>
            <person name="Gloeckner G."/>
            <person name="Schaap P."/>
        </authorList>
    </citation>
    <scope>NUCLEOTIDE SEQUENCE [LARGE SCALE GENOMIC DNA]</scope>
    <source>
        <strain evidence="12 13">TK</strain>
    </source>
</reference>
<dbReference type="AlphaFoldDB" id="A0A151ZJS7"/>
<dbReference type="EC" id="3.5.1.14" evidence="3"/>
<comment type="subcellular location">
    <subcellularLocation>
        <location evidence="1">Cytoplasm</location>
    </subcellularLocation>
</comment>
<keyword evidence="4" id="KW-0963">Cytoplasm</keyword>
<dbReference type="STRING" id="361077.A0A151ZJS7"/>
<comment type="similarity">
    <text evidence="2">Belongs to the peptidase M20A family.</text>
</comment>
<dbReference type="GO" id="GO:0005737">
    <property type="term" value="C:cytoplasm"/>
    <property type="evidence" value="ECO:0007669"/>
    <property type="project" value="UniProtKB-SubCell"/>
</dbReference>
<dbReference type="GO" id="GO:0004046">
    <property type="term" value="F:aminoacylase activity"/>
    <property type="evidence" value="ECO:0007669"/>
    <property type="project" value="UniProtKB-EC"/>
</dbReference>
<dbReference type="OrthoDB" id="3064516at2759"/>
<dbReference type="FunFam" id="3.40.630.10:FF:000177">
    <property type="entry name" value="Aminoacylase 1"/>
    <property type="match status" value="1"/>
</dbReference>
<evidence type="ECO:0000313" key="13">
    <source>
        <dbReference type="Proteomes" id="UP000076078"/>
    </source>
</evidence>
<dbReference type="NCBIfam" id="TIGR01880">
    <property type="entry name" value="Ac-peptdase-euk"/>
    <property type="match status" value="1"/>
</dbReference>
<dbReference type="InterPro" id="IPR011650">
    <property type="entry name" value="Peptidase_M20_dimer"/>
</dbReference>
<dbReference type="Gene3D" id="3.40.630.10">
    <property type="entry name" value="Zn peptidases"/>
    <property type="match status" value="1"/>
</dbReference>
<dbReference type="InterPro" id="IPR036264">
    <property type="entry name" value="Bact_exopeptidase_dim_dom"/>
</dbReference>
<accession>A0A151ZJS7</accession>
<dbReference type="Proteomes" id="UP000076078">
    <property type="component" value="Unassembled WGS sequence"/>
</dbReference>
<evidence type="ECO:0000256" key="4">
    <source>
        <dbReference type="ARBA" id="ARBA00022490"/>
    </source>
</evidence>
<gene>
    <name evidence="12" type="ORF">DLAC_04468</name>
</gene>
<dbReference type="PROSITE" id="PS00759">
    <property type="entry name" value="ARGE_DAPE_CPG2_2"/>
    <property type="match status" value="1"/>
</dbReference>
<evidence type="ECO:0000256" key="1">
    <source>
        <dbReference type="ARBA" id="ARBA00004496"/>
    </source>
</evidence>
<dbReference type="PANTHER" id="PTHR45892">
    <property type="entry name" value="AMINOACYLASE-1"/>
    <property type="match status" value="1"/>
</dbReference>
<dbReference type="InterPro" id="IPR010159">
    <property type="entry name" value="N-acyl_aa_amidohydrolase"/>
</dbReference>
<dbReference type="InterPro" id="IPR002933">
    <property type="entry name" value="Peptidase_M20"/>
</dbReference>
<keyword evidence="13" id="KW-1185">Reference proteome</keyword>
<dbReference type="InterPro" id="IPR052083">
    <property type="entry name" value="Aminoacylase-1_M20A"/>
</dbReference>
<proteinExistence type="inferred from homology"/>
<dbReference type="InParanoid" id="A0A151ZJS7"/>
<evidence type="ECO:0000256" key="10">
    <source>
        <dbReference type="PIRSR" id="PIRSR036696-2"/>
    </source>
</evidence>
<dbReference type="GO" id="GO:0006520">
    <property type="term" value="P:amino acid metabolic process"/>
    <property type="evidence" value="ECO:0007669"/>
    <property type="project" value="InterPro"/>
</dbReference>
<dbReference type="SUPFAM" id="SSF53187">
    <property type="entry name" value="Zn-dependent exopeptidases"/>
    <property type="match status" value="1"/>
</dbReference>
<evidence type="ECO:0000256" key="3">
    <source>
        <dbReference type="ARBA" id="ARBA00011913"/>
    </source>
</evidence>
<dbReference type="FunFam" id="1.10.150.900:FF:000001">
    <property type="entry name" value="Aminoacylase-1, putative"/>
    <property type="match status" value="1"/>
</dbReference>
<comment type="cofactor">
    <cofactor evidence="10">
        <name>Zn(2+)</name>
        <dbReference type="ChEBI" id="CHEBI:29105"/>
    </cofactor>
    <text evidence="10">Binds 2 Zn(2+) ions per subunit.</text>
</comment>
<evidence type="ECO:0000256" key="5">
    <source>
        <dbReference type="ARBA" id="ARBA00022723"/>
    </source>
</evidence>
<feature type="binding site" evidence="10">
    <location>
        <position position="153"/>
    </location>
    <ligand>
        <name>Zn(2+)</name>
        <dbReference type="ChEBI" id="CHEBI:29105"/>
        <label>2</label>
    </ligand>
</feature>
<organism evidence="12 13">
    <name type="scientific">Tieghemostelium lacteum</name>
    <name type="common">Slime mold</name>
    <name type="synonym">Dictyostelium lacteum</name>
    <dbReference type="NCBI Taxonomy" id="361077"/>
    <lineage>
        <taxon>Eukaryota</taxon>
        <taxon>Amoebozoa</taxon>
        <taxon>Evosea</taxon>
        <taxon>Eumycetozoa</taxon>
        <taxon>Dictyostelia</taxon>
        <taxon>Dictyosteliales</taxon>
        <taxon>Raperosteliaceae</taxon>
        <taxon>Tieghemostelium</taxon>
    </lineage>
</organism>
<evidence type="ECO:0000256" key="6">
    <source>
        <dbReference type="ARBA" id="ARBA00022801"/>
    </source>
</evidence>
<evidence type="ECO:0000259" key="11">
    <source>
        <dbReference type="Pfam" id="PF07687"/>
    </source>
</evidence>
<keyword evidence="7 10" id="KW-0862">Zinc</keyword>
<feature type="binding site" evidence="10">
    <location>
        <position position="118"/>
    </location>
    <ligand>
        <name>Zn(2+)</name>
        <dbReference type="ChEBI" id="CHEBI:29105"/>
        <label>1</label>
    </ligand>
</feature>
<evidence type="ECO:0000256" key="9">
    <source>
        <dbReference type="PIRSR" id="PIRSR036696-1"/>
    </source>
</evidence>
<keyword evidence="6 12" id="KW-0378">Hydrolase</keyword>
<dbReference type="Pfam" id="PF07687">
    <property type="entry name" value="M20_dimer"/>
    <property type="match status" value="1"/>
</dbReference>
<dbReference type="FunCoup" id="A0A151ZJS7">
    <property type="interactions" value="57"/>
</dbReference>
<feature type="binding site" evidence="10">
    <location>
        <position position="181"/>
    </location>
    <ligand>
        <name>Zn(2+)</name>
        <dbReference type="ChEBI" id="CHEBI:29105"/>
        <label>1</label>
    </ligand>
</feature>
<dbReference type="FunFam" id="3.30.70.360:FF:000005">
    <property type="entry name" value="Putative Aminoacylase-1"/>
    <property type="match status" value="1"/>
</dbReference>
<dbReference type="InterPro" id="IPR001261">
    <property type="entry name" value="ArgE/DapE_CS"/>
</dbReference>
<evidence type="ECO:0000256" key="7">
    <source>
        <dbReference type="ARBA" id="ARBA00022833"/>
    </source>
</evidence>
<dbReference type="Gene3D" id="3.30.70.360">
    <property type="match status" value="1"/>
</dbReference>
<comment type="caution">
    <text evidence="12">The sequence shown here is derived from an EMBL/GenBank/DDBJ whole genome shotgun (WGS) entry which is preliminary data.</text>
</comment>
<feature type="binding site" evidence="10">
    <location>
        <position position="118"/>
    </location>
    <ligand>
        <name>Zn(2+)</name>
        <dbReference type="ChEBI" id="CHEBI:29105"/>
        <label>2</label>
    </ligand>
</feature>
<dbReference type="EMBL" id="LODT01000022">
    <property type="protein sequence ID" value="KYQ94177.1"/>
    <property type="molecule type" value="Genomic_DNA"/>
</dbReference>
<keyword evidence="5 10" id="KW-0479">Metal-binding</keyword>
<feature type="active site" evidence="9">
    <location>
        <position position="87"/>
    </location>
</feature>
<feature type="binding site" evidence="10">
    <location>
        <position position="388"/>
    </location>
    <ligand>
        <name>Zn(2+)</name>
        <dbReference type="ChEBI" id="CHEBI:29105"/>
        <label>2</label>
    </ligand>
</feature>
<dbReference type="GO" id="GO:0046872">
    <property type="term" value="F:metal ion binding"/>
    <property type="evidence" value="ECO:0007669"/>
    <property type="project" value="UniProtKB-KW"/>
</dbReference>
<name>A0A151ZJS7_TIELA</name>
<evidence type="ECO:0000256" key="8">
    <source>
        <dbReference type="ARBA" id="ARBA00029656"/>
    </source>
</evidence>